<comment type="caution">
    <text evidence="5">The sequence shown here is derived from an EMBL/GenBank/DDBJ whole genome shotgun (WGS) entry which is preliminary data.</text>
</comment>
<organism evidence="5 6">
    <name type="scientific">Artemia franciscana</name>
    <name type="common">Brine shrimp</name>
    <name type="synonym">Artemia sanfranciscana</name>
    <dbReference type="NCBI Taxonomy" id="6661"/>
    <lineage>
        <taxon>Eukaryota</taxon>
        <taxon>Metazoa</taxon>
        <taxon>Ecdysozoa</taxon>
        <taxon>Arthropoda</taxon>
        <taxon>Crustacea</taxon>
        <taxon>Branchiopoda</taxon>
        <taxon>Anostraca</taxon>
        <taxon>Artemiidae</taxon>
        <taxon>Artemia</taxon>
    </lineage>
</organism>
<protein>
    <recommendedName>
        <fullName evidence="7">Calcineurin-binding protein cabin-1</fullName>
    </recommendedName>
</protein>
<evidence type="ECO:0000256" key="1">
    <source>
        <dbReference type="ARBA" id="ARBA00004123"/>
    </source>
</evidence>
<dbReference type="InterPro" id="IPR011990">
    <property type="entry name" value="TPR-like_helical_dom_sf"/>
</dbReference>
<feature type="region of interest" description="Disordered" evidence="4">
    <location>
        <begin position="668"/>
        <end position="705"/>
    </location>
</feature>
<feature type="compositionally biased region" description="Polar residues" evidence="4">
    <location>
        <begin position="678"/>
        <end position="687"/>
    </location>
</feature>
<feature type="compositionally biased region" description="Basic and acidic residues" evidence="4">
    <location>
        <begin position="1"/>
        <end position="20"/>
    </location>
</feature>
<evidence type="ECO:0000256" key="3">
    <source>
        <dbReference type="PROSITE-ProRule" id="PRU00339"/>
    </source>
</evidence>
<dbReference type="GO" id="GO:0005634">
    <property type="term" value="C:nucleus"/>
    <property type="evidence" value="ECO:0007669"/>
    <property type="project" value="UniProtKB-SubCell"/>
</dbReference>
<feature type="compositionally biased region" description="Polar residues" evidence="4">
    <location>
        <begin position="1222"/>
        <end position="1244"/>
    </location>
</feature>
<dbReference type="EMBL" id="JAVRJZ010000004">
    <property type="protein sequence ID" value="KAK2723606.1"/>
    <property type="molecule type" value="Genomic_DNA"/>
</dbReference>
<dbReference type="InterPro" id="IPR033053">
    <property type="entry name" value="Hir3/CABIN1"/>
</dbReference>
<evidence type="ECO:0000256" key="4">
    <source>
        <dbReference type="SAM" id="MobiDB-lite"/>
    </source>
</evidence>
<dbReference type="SUPFAM" id="SSF48452">
    <property type="entry name" value="TPR-like"/>
    <property type="match status" value="1"/>
</dbReference>
<proteinExistence type="predicted"/>
<keyword evidence="3" id="KW-0802">TPR repeat</keyword>
<evidence type="ECO:0000313" key="5">
    <source>
        <dbReference type="EMBL" id="KAK2723606.1"/>
    </source>
</evidence>
<feature type="region of interest" description="Disordered" evidence="4">
    <location>
        <begin position="1002"/>
        <end position="1030"/>
    </location>
</feature>
<dbReference type="GO" id="GO:0031491">
    <property type="term" value="F:nucleosome binding"/>
    <property type="evidence" value="ECO:0007669"/>
    <property type="project" value="TreeGrafter"/>
</dbReference>
<dbReference type="PROSITE" id="PS50005">
    <property type="entry name" value="TPR"/>
    <property type="match status" value="1"/>
</dbReference>
<feature type="compositionally biased region" description="Basic and acidic residues" evidence="4">
    <location>
        <begin position="1259"/>
        <end position="1271"/>
    </location>
</feature>
<evidence type="ECO:0008006" key="7">
    <source>
        <dbReference type="Google" id="ProtNLM"/>
    </source>
</evidence>
<dbReference type="Gene3D" id="1.25.40.10">
    <property type="entry name" value="Tetratricopeptide repeat domain"/>
    <property type="match status" value="1"/>
</dbReference>
<dbReference type="GO" id="GO:0006325">
    <property type="term" value="P:chromatin organization"/>
    <property type="evidence" value="ECO:0007669"/>
    <property type="project" value="InterPro"/>
</dbReference>
<keyword evidence="2" id="KW-0539">Nucleus</keyword>
<name>A0AA88IBP8_ARTSF</name>
<evidence type="ECO:0000256" key="2">
    <source>
        <dbReference type="ARBA" id="ARBA00023242"/>
    </source>
</evidence>
<feature type="region of interest" description="Disordered" evidence="4">
    <location>
        <begin position="1074"/>
        <end position="1099"/>
    </location>
</feature>
<feature type="compositionally biased region" description="Polar residues" evidence="4">
    <location>
        <begin position="1006"/>
        <end position="1030"/>
    </location>
</feature>
<feature type="region of interest" description="Disordered" evidence="4">
    <location>
        <begin position="1"/>
        <end position="23"/>
    </location>
</feature>
<dbReference type="PANTHER" id="PTHR15502:SF7">
    <property type="entry name" value="CALCINEURIN-BINDING PROTEIN CABIN-1"/>
    <property type="match status" value="1"/>
</dbReference>
<feature type="compositionally biased region" description="Polar residues" evidence="4">
    <location>
        <begin position="1088"/>
        <end position="1099"/>
    </location>
</feature>
<dbReference type="PANTHER" id="PTHR15502">
    <property type="entry name" value="CALCINEURIN-BINDING PROTEIN CABIN 1-RELATED"/>
    <property type="match status" value="1"/>
</dbReference>
<feature type="repeat" description="TPR" evidence="3">
    <location>
        <begin position="33"/>
        <end position="66"/>
    </location>
</feature>
<evidence type="ECO:0000313" key="6">
    <source>
        <dbReference type="Proteomes" id="UP001187531"/>
    </source>
</evidence>
<reference evidence="5" key="1">
    <citation type="submission" date="2023-07" db="EMBL/GenBank/DDBJ databases">
        <title>Chromosome-level genome assembly of Artemia franciscana.</title>
        <authorList>
            <person name="Jo E."/>
        </authorList>
    </citation>
    <scope>NUCLEOTIDE SEQUENCE</scope>
    <source>
        <tissue evidence="5">Whole body</tissue>
    </source>
</reference>
<dbReference type="Proteomes" id="UP001187531">
    <property type="component" value="Unassembled WGS sequence"/>
</dbReference>
<comment type="subcellular location">
    <subcellularLocation>
        <location evidence="1">Nucleus</location>
    </subcellularLocation>
</comment>
<feature type="region of interest" description="Disordered" evidence="4">
    <location>
        <begin position="1222"/>
        <end position="1277"/>
    </location>
</feature>
<dbReference type="InterPro" id="IPR019734">
    <property type="entry name" value="TPR_rpt"/>
</dbReference>
<accession>A0AA88IBP8</accession>
<sequence>MTVETHEAVKSYIRGDKDSPPEDLPIELPTRLSDSYYLLADFNFKNGDFSKARKYYKLDLCYEPQRFSSWVGIALALAKDIEDEIDSCQKIDSVTELLSQSESAIRCFKAAFRLSDSELNVWIELGSFAYVIHSFCKRFLNSSEGTKLNMESFEKVQRNIGSMLIESKMAFEMSKKLINEFGIASDEIWYVEYLLGKITEKLEEPPSHWLQHYINASKHLFDMSPSYQKKVSYNSPQKYAVESVEMHYRIHASILKYLLKMEGKPLLPEIQDLLLQTIVEMADSPFVQQTKKLDWDTELGKKKQGFISSDEENMILDDEADRKQEAELVAEEVFHHILSGVFSKVHTKELKLNLAKANESHEAGLGKISTGSTKELTVMLGRNDHWPLVQPCLEALTLCVSRFSQHFKSLYRIADYFYTSKFHQNMDYCRNALLTRPLQANEKLPPEPAKKRILPPSIGGLFSQRNTLNFFHGVWRIPVAEVNRSGNFAAQMSRAVNLCLEVLKKTKDSRTLLETAIALNDEPEDDKKYLNETEREEYSSTAFMYMISVYKERLKAVSSGRNFTPYTTIPTKQMAPSPKTQCLNLVMDLFRCYNRVAKQMPDNLGGLKPVFLDAYKILTKDEPSSGHTIRDALIYCRSRSQVKRGRQLEAHLSEATFSVDVNQSEVMKKSLPGPLPKVSSSTDLTKNQPHDSRKSSKVLQRTHLEDIIPRTDGKEPEIIDLDVIDEPAAKETVSAVGESKADSQVVNLSKLNETSSKMNGQQSSEKIAPIPSVSESKLSEISSVYSSMLAVSRHNFDSLNCKQTGKHFLKSIEITRVNPESKDSKFEKKFDTVSAASAREVVEAQVSCQTASVDGKDSEVRDVKTDINRRQKQSAKLLQSANTVSSNKNLEMLPVVQIEKLDVARITASSSESHFSKRLSPPSEMKTTAAPKPLHGNVSKVAQSLKISKTASTVSQYSTKILNKPQSRVKSPVAKKSKDCKSTRVEIETVIEVLDLSPKKRHDSEASSCSAKTKLHNSNSSPVRAVSANSSFNTTDKTLYSHPITLSEEGSEPPGKLELHGIKIPKGITITTTSSISEESTPVPKRGSTPTMKNIDQSCPETKFPKVEKAGSALSYKTIGQSTSKTVYRKVTGTNYPMSQNVKTGKVHVTKDAPMATKRKYESMEEITSRALKLKKRREENLNQIYLSALSSAMTVNLAGFKPTAVSTDVSTTSKPSAVQISKKIQPTQRFESSASVSIPTKPTISGPKDSLKSQRASESGKEENAREKNEAVILLD</sequence>
<dbReference type="AlphaFoldDB" id="A0AA88IBP8"/>
<feature type="region of interest" description="Disordered" evidence="4">
    <location>
        <begin position="910"/>
        <end position="934"/>
    </location>
</feature>
<gene>
    <name evidence="5" type="ORF">QYM36_002072</name>
</gene>
<keyword evidence="6" id="KW-1185">Reference proteome</keyword>